<comment type="caution">
    <text evidence="1">The sequence shown here is derived from an EMBL/GenBank/DDBJ whole genome shotgun (WGS) entry which is preliminary data.</text>
</comment>
<dbReference type="EMBL" id="CM042883">
    <property type="protein sequence ID" value="KAI4376359.1"/>
    <property type="molecule type" value="Genomic_DNA"/>
</dbReference>
<sequence length="537" mass="58365">MDPFSGEGVLKKLASSSKGYSLTRDTASSRARKAEICGRMGSGNRPNLTRGAQNSYLDKRRYSRSSLFDIGSSSGGSPSARNKKESSVKHKKALTSHLATDSSDTSSVHDEPELQESVPQREPNDASGGVEVGEVNPDAVGTSSAYQSLRTRMTSSSGDLLSSRHDVTGSPEARNLIQAKHANESGGVQTNGRINSVANGRSTNESSSNSSVNSRKNLLKKAITCGEASTSNGVKKGGKQSLDGCTAHNSEQGVAISETRARRARCVVADRDAVRSSARTRRQNGYSEPRHSTQSNSSTSTSVSPVMSLRMRHSEILNEMSSRLRHPTETSSGLLAARSHPGSSSERSRLALPSDFAEMSFTRSLLDDNGFPQYHMEGIAEMLLALERIGQDDELSYEQVIALENNLFLNGMSFYDQHRDMRLDIDNMSYEELLALEERMGTVSTALTEEELIKCLKREVHHSMPLPGGATCTGRPNDDLKCSICQEEYINGDEVGRLPCEHRYHVACAQQWLRLKNWCPICKGSAASSSSPPPSSH</sequence>
<evidence type="ECO:0000313" key="1">
    <source>
        <dbReference type="EMBL" id="KAI4376359.1"/>
    </source>
</evidence>
<proteinExistence type="predicted"/>
<keyword evidence="2" id="KW-1185">Reference proteome</keyword>
<name>A0ACB9RBV6_9MYRT</name>
<organism evidence="1 2">
    <name type="scientific">Melastoma candidum</name>
    <dbReference type="NCBI Taxonomy" id="119954"/>
    <lineage>
        <taxon>Eukaryota</taxon>
        <taxon>Viridiplantae</taxon>
        <taxon>Streptophyta</taxon>
        <taxon>Embryophyta</taxon>
        <taxon>Tracheophyta</taxon>
        <taxon>Spermatophyta</taxon>
        <taxon>Magnoliopsida</taxon>
        <taxon>eudicotyledons</taxon>
        <taxon>Gunneridae</taxon>
        <taxon>Pentapetalae</taxon>
        <taxon>rosids</taxon>
        <taxon>malvids</taxon>
        <taxon>Myrtales</taxon>
        <taxon>Melastomataceae</taxon>
        <taxon>Melastomatoideae</taxon>
        <taxon>Melastomateae</taxon>
        <taxon>Melastoma</taxon>
    </lineage>
</organism>
<dbReference type="Proteomes" id="UP001057402">
    <property type="component" value="Chromosome 4"/>
</dbReference>
<reference evidence="2" key="1">
    <citation type="journal article" date="2023" name="Front. Plant Sci.">
        <title>Chromosomal-level genome assembly of Melastoma candidum provides insights into trichome evolution.</title>
        <authorList>
            <person name="Zhong Y."/>
            <person name="Wu W."/>
            <person name="Sun C."/>
            <person name="Zou P."/>
            <person name="Liu Y."/>
            <person name="Dai S."/>
            <person name="Zhou R."/>
        </authorList>
    </citation>
    <scope>NUCLEOTIDE SEQUENCE [LARGE SCALE GENOMIC DNA]</scope>
</reference>
<gene>
    <name evidence="1" type="ORF">MLD38_014128</name>
</gene>
<evidence type="ECO:0000313" key="2">
    <source>
        <dbReference type="Proteomes" id="UP001057402"/>
    </source>
</evidence>
<accession>A0ACB9RBV6</accession>
<protein>
    <submittedName>
        <fullName evidence="1">Uncharacterized protein</fullName>
    </submittedName>
</protein>